<dbReference type="EC" id="2.7.11.1" evidence="8"/>
<dbReference type="InterPro" id="IPR011009">
    <property type="entry name" value="Kinase-like_dom_sf"/>
</dbReference>
<keyword evidence="4" id="KW-0677">Repeat</keyword>
<feature type="domain" description="Protein kinase" evidence="7">
    <location>
        <begin position="1"/>
        <end position="59"/>
    </location>
</feature>
<comment type="subcellular location">
    <subcellularLocation>
        <location evidence="1">Membrane</location>
    </subcellularLocation>
</comment>
<dbReference type="AlphaFoldDB" id="A0A396HML7"/>
<evidence type="ECO:0000256" key="3">
    <source>
        <dbReference type="ARBA" id="ARBA00022692"/>
    </source>
</evidence>
<keyword evidence="5" id="KW-1133">Transmembrane helix</keyword>
<dbReference type="PANTHER" id="PTHR27008">
    <property type="entry name" value="OS04G0122200 PROTEIN"/>
    <property type="match status" value="1"/>
</dbReference>
<dbReference type="Gramene" id="rna29647">
    <property type="protein sequence ID" value="RHN54582.1"/>
    <property type="gene ID" value="gene29647"/>
</dbReference>
<evidence type="ECO:0000259" key="7">
    <source>
        <dbReference type="PROSITE" id="PS50011"/>
    </source>
</evidence>
<dbReference type="SUPFAM" id="SSF56112">
    <property type="entry name" value="Protein kinase-like (PK-like)"/>
    <property type="match status" value="1"/>
</dbReference>
<keyword evidence="6" id="KW-0472">Membrane</keyword>
<dbReference type="PANTHER" id="PTHR27008:SF523">
    <property type="entry name" value="LRR RECEPTOR-LIKE KINASE FAMILY PROTEIN"/>
    <property type="match status" value="1"/>
</dbReference>
<name>A0A396HML7_MEDTR</name>
<dbReference type="Gene3D" id="1.10.510.10">
    <property type="entry name" value="Transferase(Phosphotransferase) domain 1"/>
    <property type="match status" value="1"/>
</dbReference>
<dbReference type="EMBL" id="PSQE01000005">
    <property type="protein sequence ID" value="RHN54582.1"/>
    <property type="molecule type" value="Genomic_DNA"/>
</dbReference>
<dbReference type="GO" id="GO:0016020">
    <property type="term" value="C:membrane"/>
    <property type="evidence" value="ECO:0007669"/>
    <property type="project" value="UniProtKB-SubCell"/>
</dbReference>
<keyword evidence="8" id="KW-0723">Serine/threonine-protein kinase</keyword>
<evidence type="ECO:0000256" key="5">
    <source>
        <dbReference type="ARBA" id="ARBA00022989"/>
    </source>
</evidence>
<dbReference type="InterPro" id="IPR051809">
    <property type="entry name" value="Plant_receptor-like_S/T_kinase"/>
</dbReference>
<protein>
    <submittedName>
        <fullName evidence="8">Putative non-specific serine/threonine protein kinase</fullName>
        <ecNumber evidence="8">2.7.11.1</ecNumber>
    </submittedName>
</protein>
<sequence length="59" mass="6610">MVASSDLSAEPLTTLNLGHRLNIIMDVASALHYLHRECEQLVLRCDLKPSTLLDDDMVM</sequence>
<gene>
    <name evidence="8" type="ORF">MtrunA17_Chr5g0408491</name>
</gene>
<dbReference type="PROSITE" id="PS50011">
    <property type="entry name" value="PROTEIN_KINASE_DOM"/>
    <property type="match status" value="1"/>
</dbReference>
<keyword evidence="2" id="KW-0433">Leucine-rich repeat</keyword>
<keyword evidence="8" id="KW-0418">Kinase</keyword>
<dbReference type="Proteomes" id="UP000265566">
    <property type="component" value="Chromosome 5"/>
</dbReference>
<keyword evidence="8" id="KW-0808">Transferase</keyword>
<evidence type="ECO:0000256" key="1">
    <source>
        <dbReference type="ARBA" id="ARBA00004370"/>
    </source>
</evidence>
<evidence type="ECO:0000256" key="6">
    <source>
        <dbReference type="ARBA" id="ARBA00023136"/>
    </source>
</evidence>
<evidence type="ECO:0000313" key="8">
    <source>
        <dbReference type="EMBL" id="RHN54582.1"/>
    </source>
</evidence>
<dbReference type="GO" id="GO:0005524">
    <property type="term" value="F:ATP binding"/>
    <property type="evidence" value="ECO:0007669"/>
    <property type="project" value="InterPro"/>
</dbReference>
<keyword evidence="3" id="KW-0812">Transmembrane</keyword>
<comment type="caution">
    <text evidence="8">The sequence shown here is derived from an EMBL/GenBank/DDBJ whole genome shotgun (WGS) entry which is preliminary data.</text>
</comment>
<organism evidence="8">
    <name type="scientific">Medicago truncatula</name>
    <name type="common">Barrel medic</name>
    <name type="synonym">Medicago tribuloides</name>
    <dbReference type="NCBI Taxonomy" id="3880"/>
    <lineage>
        <taxon>Eukaryota</taxon>
        <taxon>Viridiplantae</taxon>
        <taxon>Streptophyta</taxon>
        <taxon>Embryophyta</taxon>
        <taxon>Tracheophyta</taxon>
        <taxon>Spermatophyta</taxon>
        <taxon>Magnoliopsida</taxon>
        <taxon>eudicotyledons</taxon>
        <taxon>Gunneridae</taxon>
        <taxon>Pentapetalae</taxon>
        <taxon>rosids</taxon>
        <taxon>fabids</taxon>
        <taxon>Fabales</taxon>
        <taxon>Fabaceae</taxon>
        <taxon>Papilionoideae</taxon>
        <taxon>50 kb inversion clade</taxon>
        <taxon>NPAAA clade</taxon>
        <taxon>Hologalegina</taxon>
        <taxon>IRL clade</taxon>
        <taxon>Trifolieae</taxon>
        <taxon>Medicago</taxon>
    </lineage>
</organism>
<accession>A0A396HML7</accession>
<dbReference type="InterPro" id="IPR000719">
    <property type="entry name" value="Prot_kinase_dom"/>
</dbReference>
<reference evidence="8" key="1">
    <citation type="journal article" date="2018" name="Nat. Plants">
        <title>Whole-genome landscape of Medicago truncatula symbiotic genes.</title>
        <authorList>
            <person name="Pecrix Y."/>
            <person name="Gamas P."/>
            <person name="Carrere S."/>
        </authorList>
    </citation>
    <scope>NUCLEOTIDE SEQUENCE</scope>
    <source>
        <tissue evidence="8">Leaves</tissue>
    </source>
</reference>
<dbReference type="GO" id="GO:0004674">
    <property type="term" value="F:protein serine/threonine kinase activity"/>
    <property type="evidence" value="ECO:0007669"/>
    <property type="project" value="UniProtKB-KW"/>
</dbReference>
<evidence type="ECO:0000256" key="4">
    <source>
        <dbReference type="ARBA" id="ARBA00022737"/>
    </source>
</evidence>
<evidence type="ECO:0000256" key="2">
    <source>
        <dbReference type="ARBA" id="ARBA00022614"/>
    </source>
</evidence>
<proteinExistence type="predicted"/>